<accession>A0A7U9TGF1</accession>
<keyword evidence="3" id="KW-1185">Reference proteome</keyword>
<dbReference type="Pfam" id="PF12146">
    <property type="entry name" value="Hydrolase_4"/>
    <property type="match status" value="1"/>
</dbReference>
<name>A0A7U9TGF1_9MOLU</name>
<proteinExistence type="predicted"/>
<evidence type="ECO:0000313" key="2">
    <source>
        <dbReference type="EMBL" id="BCR35614.1"/>
    </source>
</evidence>
<evidence type="ECO:0000259" key="1">
    <source>
        <dbReference type="Pfam" id="PF12146"/>
    </source>
</evidence>
<dbReference type="Proteomes" id="UP000620133">
    <property type="component" value="Chromosome"/>
</dbReference>
<dbReference type="RefSeq" id="WP_176238460.1">
    <property type="nucleotide sequence ID" value="NZ_AP024412.1"/>
</dbReference>
<evidence type="ECO:0000313" key="3">
    <source>
        <dbReference type="Proteomes" id="UP000620133"/>
    </source>
</evidence>
<dbReference type="EMBL" id="AP024412">
    <property type="protein sequence ID" value="BCR35614.1"/>
    <property type="molecule type" value="Genomic_DNA"/>
</dbReference>
<dbReference type="AlphaFoldDB" id="A0A7U9TGF1"/>
<dbReference type="InterPro" id="IPR051044">
    <property type="entry name" value="MAG_DAG_Lipase"/>
</dbReference>
<dbReference type="InterPro" id="IPR029058">
    <property type="entry name" value="AB_hydrolase_fold"/>
</dbReference>
<dbReference type="KEGG" id="manr:MPAN_005070"/>
<dbReference type="PRINTS" id="PR00111">
    <property type="entry name" value="ABHYDROLASE"/>
</dbReference>
<reference evidence="2" key="1">
    <citation type="submission" date="2021-01" db="EMBL/GenBank/DDBJ databases">
        <title>Draft genome sequence of Acholeplasmataceae bacterium strain Mahy22.</title>
        <authorList>
            <person name="Watanabe M."/>
            <person name="Kojima H."/>
            <person name="Fukui M."/>
        </authorList>
    </citation>
    <scope>NUCLEOTIDE SEQUENCE</scope>
    <source>
        <strain evidence="2">Mahy22</strain>
    </source>
</reference>
<dbReference type="PANTHER" id="PTHR11614">
    <property type="entry name" value="PHOSPHOLIPASE-RELATED"/>
    <property type="match status" value="1"/>
</dbReference>
<organism evidence="2 3">
    <name type="scientific">Mariniplasma anaerobium</name>
    <dbReference type="NCBI Taxonomy" id="2735436"/>
    <lineage>
        <taxon>Bacteria</taxon>
        <taxon>Bacillati</taxon>
        <taxon>Mycoplasmatota</taxon>
        <taxon>Mollicutes</taxon>
        <taxon>Acholeplasmatales</taxon>
        <taxon>Acholeplasmataceae</taxon>
        <taxon>Mariniplasma</taxon>
    </lineage>
</organism>
<feature type="domain" description="Serine aminopeptidase S33" evidence="1">
    <location>
        <begin position="17"/>
        <end position="247"/>
    </location>
</feature>
<dbReference type="SUPFAM" id="SSF53474">
    <property type="entry name" value="alpha/beta-Hydrolases"/>
    <property type="match status" value="1"/>
</dbReference>
<dbReference type="InterPro" id="IPR000073">
    <property type="entry name" value="AB_hydrolase_1"/>
</dbReference>
<dbReference type="InterPro" id="IPR022742">
    <property type="entry name" value="Hydrolase_4"/>
</dbReference>
<dbReference type="Gene3D" id="3.40.50.1820">
    <property type="entry name" value="alpha/beta hydrolase"/>
    <property type="match status" value="1"/>
</dbReference>
<sequence length="264" mass="30203">MLINGILFHVKRDEVENAKATVIITHGIAEHSGRYDALTKALNDASYTVVRYDIRGHGQSQGKRGKLKSFHQPIDDLHVLVEMEKKLNPKKLFILGHSMGGTIVNMYGVTYHDVDGIISSAAASYFVKDVLPFRIIGYKWLGFLSKKNDFSDGQLSRIKAVEEAYENDPLNLKNFYFSLAGNMMVSGVRYLNRHIKSYQTPVLFLHGEADKIVPVEFSKRLYNLVPVEDKEIITYPESYHEILNDLDQELVRKDIIKWLNKKTK</sequence>
<gene>
    <name evidence="2" type="ORF">MPAN_005070</name>
</gene>
<protein>
    <submittedName>
        <fullName evidence="2">Lysophospholipase</fullName>
    </submittedName>
</protein>